<evidence type="ECO:0000313" key="2">
    <source>
        <dbReference type="Proteomes" id="UP000887159"/>
    </source>
</evidence>
<protein>
    <submittedName>
        <fullName evidence="1">Uncharacterized protein</fullName>
    </submittedName>
</protein>
<name>A0A8X6SPR5_TRICX</name>
<accession>A0A8X6SPR5</accession>
<gene>
    <name evidence="1" type="ORF">TNCV_1571691</name>
</gene>
<reference evidence="1" key="1">
    <citation type="submission" date="2020-08" db="EMBL/GenBank/DDBJ databases">
        <title>Multicomponent nature underlies the extraordinary mechanical properties of spider dragline silk.</title>
        <authorList>
            <person name="Kono N."/>
            <person name="Nakamura H."/>
            <person name="Mori M."/>
            <person name="Yoshida Y."/>
            <person name="Ohtoshi R."/>
            <person name="Malay A.D."/>
            <person name="Moran D.A.P."/>
            <person name="Tomita M."/>
            <person name="Numata K."/>
            <person name="Arakawa K."/>
        </authorList>
    </citation>
    <scope>NUCLEOTIDE SEQUENCE</scope>
</reference>
<sequence length="88" mass="9791">MEDERTSSIFSPCEDSMRIMLSGTFRLITEKTHHFRLTILVVSTADVFSSIISNLSCGHGSLVVKVSDRGWHVTSLSPVPLKTRRVGE</sequence>
<evidence type="ECO:0000313" key="1">
    <source>
        <dbReference type="EMBL" id="GFY15358.1"/>
    </source>
</evidence>
<comment type="caution">
    <text evidence="1">The sequence shown here is derived from an EMBL/GenBank/DDBJ whole genome shotgun (WGS) entry which is preliminary data.</text>
</comment>
<dbReference type="Proteomes" id="UP000887159">
    <property type="component" value="Unassembled WGS sequence"/>
</dbReference>
<keyword evidence="2" id="KW-1185">Reference proteome</keyword>
<organism evidence="1 2">
    <name type="scientific">Trichonephila clavipes</name>
    <name type="common">Golden silk orbweaver</name>
    <name type="synonym">Nephila clavipes</name>
    <dbReference type="NCBI Taxonomy" id="2585209"/>
    <lineage>
        <taxon>Eukaryota</taxon>
        <taxon>Metazoa</taxon>
        <taxon>Ecdysozoa</taxon>
        <taxon>Arthropoda</taxon>
        <taxon>Chelicerata</taxon>
        <taxon>Arachnida</taxon>
        <taxon>Araneae</taxon>
        <taxon>Araneomorphae</taxon>
        <taxon>Entelegynae</taxon>
        <taxon>Araneoidea</taxon>
        <taxon>Nephilidae</taxon>
        <taxon>Trichonephila</taxon>
    </lineage>
</organism>
<dbReference type="AlphaFoldDB" id="A0A8X6SPR5"/>
<dbReference type="EMBL" id="BMAU01021334">
    <property type="protein sequence ID" value="GFY15358.1"/>
    <property type="molecule type" value="Genomic_DNA"/>
</dbReference>
<proteinExistence type="predicted"/>